<comment type="caution">
    <text evidence="2">The sequence shown here is derived from an EMBL/GenBank/DDBJ whole genome shotgun (WGS) entry which is preliminary data.</text>
</comment>
<reference evidence="2" key="1">
    <citation type="journal article" date="2014" name="Front. Microbiol.">
        <title>High frequency of phylogenetically diverse reductive dehalogenase-homologous genes in deep subseafloor sedimentary metagenomes.</title>
        <authorList>
            <person name="Kawai M."/>
            <person name="Futagami T."/>
            <person name="Toyoda A."/>
            <person name="Takaki Y."/>
            <person name="Nishi S."/>
            <person name="Hori S."/>
            <person name="Arai W."/>
            <person name="Tsubouchi T."/>
            <person name="Morono Y."/>
            <person name="Uchiyama I."/>
            <person name="Ito T."/>
            <person name="Fujiyama A."/>
            <person name="Inagaki F."/>
            <person name="Takami H."/>
        </authorList>
    </citation>
    <scope>NUCLEOTIDE SEQUENCE</scope>
    <source>
        <strain evidence="2">Expedition CK06-06</strain>
    </source>
</reference>
<dbReference type="EMBL" id="BARU01034392">
    <property type="protein sequence ID" value="GAH63351.1"/>
    <property type="molecule type" value="Genomic_DNA"/>
</dbReference>
<feature type="domain" description="Alpha-2-macroglobulin bait region" evidence="1">
    <location>
        <begin position="49"/>
        <end position="189"/>
    </location>
</feature>
<dbReference type="PANTHER" id="PTHR40094:SF1">
    <property type="entry name" value="UBIQUITIN DOMAIN-CONTAINING PROTEIN"/>
    <property type="match status" value="1"/>
</dbReference>
<dbReference type="PANTHER" id="PTHR40094">
    <property type="entry name" value="ALPHA-2-MACROGLOBULIN HOMOLOG"/>
    <property type="match status" value="1"/>
</dbReference>
<dbReference type="AlphaFoldDB" id="X1GZK4"/>
<gene>
    <name evidence="2" type="ORF">S03H2_53992</name>
</gene>
<dbReference type="Pfam" id="PF07703">
    <property type="entry name" value="A2M_BRD"/>
    <property type="match status" value="1"/>
</dbReference>
<accession>X1GZK4</accession>
<protein>
    <recommendedName>
        <fullName evidence="1">Alpha-2-macroglobulin bait region domain-containing protein</fullName>
    </recommendedName>
</protein>
<evidence type="ECO:0000313" key="2">
    <source>
        <dbReference type="EMBL" id="GAH63351.1"/>
    </source>
</evidence>
<feature type="non-terminal residue" evidence="2">
    <location>
        <position position="257"/>
    </location>
</feature>
<dbReference type="InterPro" id="IPR011625">
    <property type="entry name" value="A2M_N_BRD"/>
</dbReference>
<evidence type="ECO:0000259" key="1">
    <source>
        <dbReference type="SMART" id="SM01359"/>
    </source>
</evidence>
<dbReference type="GO" id="GO:0004866">
    <property type="term" value="F:endopeptidase inhibitor activity"/>
    <property type="evidence" value="ECO:0007669"/>
    <property type="project" value="TreeGrafter"/>
</dbReference>
<feature type="non-terminal residue" evidence="2">
    <location>
        <position position="1"/>
    </location>
</feature>
<dbReference type="SMART" id="SM01359">
    <property type="entry name" value="A2M_N_2"/>
    <property type="match status" value="1"/>
</dbReference>
<name>X1GZK4_9ZZZZ</name>
<sequence>CAEISFKPERPGSYEVEAWAKDDQGNPVYDEYSFRVEKEREEEEEGRWLSLERDKDSYAPGDVALLRTKTDDMVGCWMLVTVEGERLFDHVVHKLYSSEFDLKIPIKEEYKPNVRVAATIIREGESASDDITLMVPHTEKQLEIIIAPDKEVYAPGEKARYSIVTRDSGGAGVAAEVGLGVVDESVYAILEDDTPHPYGVFWSRRRPRVTTDFSHASLYPGGGAQGGDGGPIAVRREFPDTAYWAPFLVTGPDGSAQ</sequence>
<proteinExistence type="predicted"/>
<dbReference type="InterPro" id="IPR051802">
    <property type="entry name" value="YfhM-like"/>
</dbReference>
<organism evidence="2">
    <name type="scientific">marine sediment metagenome</name>
    <dbReference type="NCBI Taxonomy" id="412755"/>
    <lineage>
        <taxon>unclassified sequences</taxon>
        <taxon>metagenomes</taxon>
        <taxon>ecological metagenomes</taxon>
    </lineage>
</organism>